<feature type="domain" description="DUF559" evidence="1">
    <location>
        <begin position="24"/>
        <end position="130"/>
    </location>
</feature>
<dbReference type="PANTHER" id="PTHR38590">
    <property type="entry name" value="BLL0828 PROTEIN"/>
    <property type="match status" value="1"/>
</dbReference>
<evidence type="ECO:0000313" key="2">
    <source>
        <dbReference type="EMBL" id="MFC6661602.1"/>
    </source>
</evidence>
<dbReference type="InterPro" id="IPR047216">
    <property type="entry name" value="Endonuclease_DUF559_bact"/>
</dbReference>
<keyword evidence="2" id="KW-0540">Nuclease</keyword>
<dbReference type="CDD" id="cd01038">
    <property type="entry name" value="Endonuclease_DUF559"/>
    <property type="match status" value="1"/>
</dbReference>
<dbReference type="EMBL" id="JBHSWB010000001">
    <property type="protein sequence ID" value="MFC6661602.1"/>
    <property type="molecule type" value="Genomic_DNA"/>
</dbReference>
<dbReference type="SUPFAM" id="SSF52980">
    <property type="entry name" value="Restriction endonuclease-like"/>
    <property type="match status" value="1"/>
</dbReference>
<dbReference type="InterPro" id="IPR011335">
    <property type="entry name" value="Restrct_endonuc-II-like"/>
</dbReference>
<keyword evidence="2" id="KW-0378">Hydrolase</keyword>
<dbReference type="PANTHER" id="PTHR38590:SF1">
    <property type="entry name" value="BLL0828 PROTEIN"/>
    <property type="match status" value="1"/>
</dbReference>
<dbReference type="Pfam" id="PF04480">
    <property type="entry name" value="DUF559"/>
    <property type="match status" value="1"/>
</dbReference>
<reference evidence="3" key="1">
    <citation type="journal article" date="2019" name="Int. J. Syst. Evol. Microbiol.">
        <title>The Global Catalogue of Microorganisms (GCM) 10K type strain sequencing project: providing services to taxonomists for standard genome sequencing and annotation.</title>
        <authorList>
            <consortium name="The Broad Institute Genomics Platform"/>
            <consortium name="The Broad Institute Genome Sequencing Center for Infectious Disease"/>
            <person name="Wu L."/>
            <person name="Ma J."/>
        </authorList>
    </citation>
    <scope>NUCLEOTIDE SEQUENCE [LARGE SCALE GENOMIC DNA]</scope>
    <source>
        <strain evidence="3">CCUG 63830</strain>
    </source>
</reference>
<protein>
    <submittedName>
        <fullName evidence="2">Endonuclease domain-containing protein</fullName>
    </submittedName>
</protein>
<gene>
    <name evidence="2" type="ORF">ACFP90_15605</name>
</gene>
<keyword evidence="3" id="KW-1185">Reference proteome</keyword>
<sequence length="137" mass="15588">MSSAEVMQVAILTLMALRFTHAEGTQRARRLRRDATPEERILWAALRNEQLGVKFRRQQPLGFYIADFVCFERALVVEVDGGQHAQLAGQAYDAARTAYLNGRTFRVLRFWNHEVRGNLDGVLMRIQEELGHSVSGS</sequence>
<dbReference type="GO" id="GO:0004519">
    <property type="term" value="F:endonuclease activity"/>
    <property type="evidence" value="ECO:0007669"/>
    <property type="project" value="UniProtKB-KW"/>
</dbReference>
<evidence type="ECO:0000259" key="1">
    <source>
        <dbReference type="Pfam" id="PF04480"/>
    </source>
</evidence>
<comment type="caution">
    <text evidence="2">The sequence shown here is derived from an EMBL/GenBank/DDBJ whole genome shotgun (WGS) entry which is preliminary data.</text>
</comment>
<dbReference type="Gene3D" id="3.40.960.10">
    <property type="entry name" value="VSR Endonuclease"/>
    <property type="match status" value="1"/>
</dbReference>
<dbReference type="InterPro" id="IPR007569">
    <property type="entry name" value="DUF559"/>
</dbReference>
<organism evidence="2 3">
    <name type="scientific">Deinococcus multiflagellatus</name>
    <dbReference type="NCBI Taxonomy" id="1656887"/>
    <lineage>
        <taxon>Bacteria</taxon>
        <taxon>Thermotogati</taxon>
        <taxon>Deinococcota</taxon>
        <taxon>Deinococci</taxon>
        <taxon>Deinococcales</taxon>
        <taxon>Deinococcaceae</taxon>
        <taxon>Deinococcus</taxon>
    </lineage>
</organism>
<accession>A0ABW1ZMT0</accession>
<keyword evidence="2" id="KW-0255">Endonuclease</keyword>
<name>A0ABW1ZMT0_9DEIO</name>
<dbReference type="Proteomes" id="UP001596317">
    <property type="component" value="Unassembled WGS sequence"/>
</dbReference>
<evidence type="ECO:0000313" key="3">
    <source>
        <dbReference type="Proteomes" id="UP001596317"/>
    </source>
</evidence>
<proteinExistence type="predicted"/>